<name>A0A9X4NI77_9LACT</name>
<evidence type="ECO:0000313" key="1">
    <source>
        <dbReference type="EMBL" id="MDG4984535.1"/>
    </source>
</evidence>
<comment type="caution">
    <text evidence="1">The sequence shown here is derived from an EMBL/GenBank/DDBJ whole genome shotgun (WGS) entry which is preliminary data.</text>
</comment>
<protein>
    <submittedName>
        <fullName evidence="1">Uncharacterized protein</fullName>
    </submittedName>
</protein>
<evidence type="ECO:0000313" key="2">
    <source>
        <dbReference type="Proteomes" id="UP001152614"/>
    </source>
</evidence>
<gene>
    <name evidence="1" type="ORF">OGZ51_10300</name>
</gene>
<reference evidence="1" key="2">
    <citation type="journal article" date="2023" name="Food Microbiol.">
        <title>Evaluation of the fermentation potential of lactic acid bacteria isolated from herbs, fruits and vegetables as starter cultures in nut-based milk alternatives.</title>
        <authorList>
            <person name="Huang W."/>
            <person name="Dong A."/>
            <person name="Pham H.T."/>
            <person name="Zhou C."/>
            <person name="Huo Z."/>
            <person name="Watjen A.P."/>
            <person name="Prakash S."/>
            <person name="Bang-Berthelsen C.H."/>
            <person name="Turner M.S."/>
        </authorList>
    </citation>
    <scope>NUCLEOTIDE SEQUENCE</scope>
    <source>
        <strain evidence="1">3</strain>
    </source>
</reference>
<dbReference type="RefSeq" id="WP_278229152.1">
    <property type="nucleotide sequence ID" value="NZ_JAOWLY010000010.1"/>
</dbReference>
<proteinExistence type="predicted"/>
<reference evidence="1" key="1">
    <citation type="submission" date="2022-10" db="EMBL/GenBank/DDBJ databases">
        <authorList>
            <person name="Turner M.S."/>
            <person name="Huang W."/>
        </authorList>
    </citation>
    <scope>NUCLEOTIDE SEQUENCE</scope>
    <source>
        <strain evidence="1">3</strain>
    </source>
</reference>
<dbReference type="Proteomes" id="UP001152614">
    <property type="component" value="Unassembled WGS sequence"/>
</dbReference>
<organism evidence="1 2">
    <name type="scientific">Lactococcus lactis</name>
    <dbReference type="NCBI Taxonomy" id="1358"/>
    <lineage>
        <taxon>Bacteria</taxon>
        <taxon>Bacillati</taxon>
        <taxon>Bacillota</taxon>
        <taxon>Bacilli</taxon>
        <taxon>Lactobacillales</taxon>
        <taxon>Streptococcaceae</taxon>
        <taxon>Lactococcus</taxon>
    </lineage>
</organism>
<accession>A0A9X4NI77</accession>
<dbReference type="EMBL" id="JAOWLY010000010">
    <property type="protein sequence ID" value="MDG4984535.1"/>
    <property type="molecule type" value="Genomic_DNA"/>
</dbReference>
<sequence>MSTINISRCKLLRVKFILSNGIDQEEHYFKIEPHQPDFNTVEAGNFVLLASNFKNNLVTFGKIIGVICNSKQIDTVTKNENNIPRAIKTLNFNEEELLDLVEGIEEVGQD</sequence>
<dbReference type="AlphaFoldDB" id="A0A9X4NI77"/>